<accession>A0A0G4F2J9</accession>
<evidence type="ECO:0000256" key="2">
    <source>
        <dbReference type="ARBA" id="ARBA00023157"/>
    </source>
</evidence>
<dbReference type="STRING" id="1169540.A0A0G4F2J9"/>
<dbReference type="GO" id="GO:0031012">
    <property type="term" value="C:extracellular matrix"/>
    <property type="evidence" value="ECO:0007669"/>
    <property type="project" value="TreeGrafter"/>
</dbReference>
<dbReference type="AlphaFoldDB" id="A0A0G4F2J9"/>
<evidence type="ECO:0000313" key="6">
    <source>
        <dbReference type="Proteomes" id="UP000041254"/>
    </source>
</evidence>
<dbReference type="Pfam" id="PF00090">
    <property type="entry name" value="TSP_1"/>
    <property type="match status" value="1"/>
</dbReference>
<keyword evidence="6" id="KW-1185">Reference proteome</keyword>
<dbReference type="InterPro" id="IPR036383">
    <property type="entry name" value="TSP1_rpt_sf"/>
</dbReference>
<keyword evidence="2" id="KW-1015">Disulfide bond</keyword>
<dbReference type="Proteomes" id="UP000041254">
    <property type="component" value="Unassembled WGS sequence"/>
</dbReference>
<dbReference type="SMART" id="SM00209">
    <property type="entry name" value="TSP1"/>
    <property type="match status" value="2"/>
</dbReference>
<proteinExistence type="predicted"/>
<dbReference type="GO" id="GO:0007155">
    <property type="term" value="P:cell adhesion"/>
    <property type="evidence" value="ECO:0007669"/>
    <property type="project" value="TreeGrafter"/>
</dbReference>
<gene>
    <name evidence="5" type="ORF">Vbra_5636</name>
</gene>
<dbReference type="InterPro" id="IPR051418">
    <property type="entry name" value="Spondin/Thrombospondin_T1"/>
</dbReference>
<evidence type="ECO:0000259" key="4">
    <source>
        <dbReference type="Pfam" id="PF19028"/>
    </source>
</evidence>
<sequence length="540" mass="59822">MRAWVGDGVCDPACYEAKACNKDAGDCNGVPDPTTLKAASIDPIPAPLPDDKLSECHYLHVHGAVSGALPYIGRLDVSGWYAMLDESAARAVEAMDGHWGASEAARRNASSADPTTVVFAGQRPINLGFHRNRLMTVRSPSRRLYLSYCALTRQWRLSSSRLSSAVRCGVPFKAYRDAPEMVADGEGGLEEWGLLGGGWRAKNLSEPNSMAVIGAEQLKIDCYEIRKNVCAFPKDPNPSVLQLATSNKSDLSPYFFGTFRHHLLSCPSDHYTFTGATEAVCLPDGKWRQVGAKRGDPWPPVCKGDCLPGEWEDWNCSKPCEGGSRNRTRPVKWKASGGGKDCKAEELIEIKPCHEVPCPVDCEVSSWSEWGDWSHRCGPSERSRHRTIKVKPLHGGKECPDLIGKESKDMKPCKQICILDECSPGVKKRIAVYFQSPLTHGGWEKWCDIPAMSFLPDRCYYLTNPQTREEMDASPTPSPWIYYYAIEEGFDGYVFTPEDGADTVLSCGEGFRMPMKQTTETLDSEEDGWPFVIRLKCPTT</sequence>
<dbReference type="OrthoDB" id="446173at2759"/>
<dbReference type="VEuPathDB" id="CryptoDB:Vbra_5636"/>
<dbReference type="Pfam" id="PF19028">
    <property type="entry name" value="TSP1_spondin"/>
    <property type="match status" value="1"/>
</dbReference>
<dbReference type="InterPro" id="IPR000884">
    <property type="entry name" value="TSP1_rpt"/>
</dbReference>
<feature type="domain" description="Spondin-like TSP1" evidence="4">
    <location>
        <begin position="362"/>
        <end position="413"/>
    </location>
</feature>
<reference evidence="5 6" key="1">
    <citation type="submission" date="2014-11" db="EMBL/GenBank/DDBJ databases">
        <authorList>
            <person name="Zhu J."/>
            <person name="Qi W."/>
            <person name="Song R."/>
        </authorList>
    </citation>
    <scope>NUCLEOTIDE SEQUENCE [LARGE SCALE GENOMIC DNA]</scope>
</reference>
<dbReference type="InterPro" id="IPR044004">
    <property type="entry name" value="TSP1_spondin_dom"/>
</dbReference>
<dbReference type="PANTHER" id="PTHR11311">
    <property type="entry name" value="SPONDIN"/>
    <property type="match status" value="1"/>
</dbReference>
<keyword evidence="3" id="KW-0325">Glycoprotein</keyword>
<dbReference type="SUPFAM" id="SSF82895">
    <property type="entry name" value="TSP-1 type 1 repeat"/>
    <property type="match status" value="2"/>
</dbReference>
<dbReference type="PANTHER" id="PTHR11311:SF15">
    <property type="entry name" value="SPONDIN-2"/>
    <property type="match status" value="1"/>
</dbReference>
<dbReference type="Gene3D" id="2.20.100.10">
    <property type="entry name" value="Thrombospondin type-1 (TSP1) repeat"/>
    <property type="match status" value="2"/>
</dbReference>
<protein>
    <recommendedName>
        <fullName evidence="4">Spondin-like TSP1 domain-containing protein</fullName>
    </recommendedName>
</protein>
<dbReference type="InParanoid" id="A0A0G4F2J9"/>
<evidence type="ECO:0000256" key="1">
    <source>
        <dbReference type="ARBA" id="ARBA00022729"/>
    </source>
</evidence>
<organism evidence="5 6">
    <name type="scientific">Vitrella brassicaformis (strain CCMP3155)</name>
    <dbReference type="NCBI Taxonomy" id="1169540"/>
    <lineage>
        <taxon>Eukaryota</taxon>
        <taxon>Sar</taxon>
        <taxon>Alveolata</taxon>
        <taxon>Colpodellida</taxon>
        <taxon>Vitrellaceae</taxon>
        <taxon>Vitrella</taxon>
    </lineage>
</organism>
<dbReference type="PROSITE" id="PS50092">
    <property type="entry name" value="TSP1"/>
    <property type="match status" value="2"/>
</dbReference>
<keyword evidence="1" id="KW-0732">Signal</keyword>
<evidence type="ECO:0000313" key="5">
    <source>
        <dbReference type="EMBL" id="CEM06428.1"/>
    </source>
</evidence>
<dbReference type="EMBL" id="CDMY01000366">
    <property type="protein sequence ID" value="CEM06428.1"/>
    <property type="molecule type" value="Genomic_DNA"/>
</dbReference>
<evidence type="ECO:0000256" key="3">
    <source>
        <dbReference type="ARBA" id="ARBA00023180"/>
    </source>
</evidence>
<name>A0A0G4F2J9_VITBC</name>